<dbReference type="InterPro" id="IPR017635">
    <property type="entry name" value="Benzoyl_CoA_Oase_BoxB"/>
</dbReference>
<evidence type="ECO:0000313" key="2">
    <source>
        <dbReference type="Proteomes" id="UP001156389"/>
    </source>
</evidence>
<dbReference type="EC" id="1.14.13.208" evidence="1"/>
<dbReference type="InterPro" id="IPR009078">
    <property type="entry name" value="Ferritin-like_SF"/>
</dbReference>
<dbReference type="SUPFAM" id="SSF47240">
    <property type="entry name" value="Ferritin-like"/>
    <property type="match status" value="1"/>
</dbReference>
<gene>
    <name evidence="1" type="primary">boxB</name>
    <name evidence="1" type="ORF">LHJ74_24975</name>
</gene>
<name>A0ABT2K0Q7_9ACTN</name>
<dbReference type="Gene3D" id="1.10.620.20">
    <property type="entry name" value="Ribonucleotide Reductase, subunit A"/>
    <property type="match status" value="1"/>
</dbReference>
<accession>A0ABT2K0Q7</accession>
<keyword evidence="2" id="KW-1185">Reference proteome</keyword>
<dbReference type="RefSeq" id="WP_260220473.1">
    <property type="nucleotide sequence ID" value="NZ_JAJAGO010000012.1"/>
</dbReference>
<dbReference type="GO" id="GO:0016491">
    <property type="term" value="F:oxidoreductase activity"/>
    <property type="evidence" value="ECO:0007669"/>
    <property type="project" value="UniProtKB-KW"/>
</dbReference>
<keyword evidence="1" id="KW-0560">Oxidoreductase</keyword>
<comment type="caution">
    <text evidence="1">The sequence shown here is derived from an EMBL/GenBank/DDBJ whole genome shotgun (WGS) entry which is preliminary data.</text>
</comment>
<dbReference type="NCBIfam" id="TIGR03225">
    <property type="entry name" value="benzo_boxB"/>
    <property type="match status" value="1"/>
</dbReference>
<dbReference type="EMBL" id="JAJAGO010000012">
    <property type="protein sequence ID" value="MCT2593125.1"/>
    <property type="molecule type" value="Genomic_DNA"/>
</dbReference>
<protein>
    <submittedName>
        <fullName evidence="1">Benzoyl-CoA 2,3-epoxidase subunit BoxB</fullName>
        <ecNumber evidence="1">1.14.13.208</ecNumber>
    </submittedName>
</protein>
<sequence length="472" mass="54001">MPNSADYSEKIPNNVELHEDRRLQRALESWQPNFLNWWESMGPTLPTRDVYLRTAVNVGREGWAHFGHVAMKDYRWGIFLAEHDRDRRIGFGEHKDEPVWQQVPGEYRAALQRLIVIQGDTEPASVEQQRNLGATAPSLYDMRNLFQVNVEEGRHLWAMVYLLHAYFGREGRAEAEELLHRNSGSEDSPRILGAFNEETTDWLSFFMFTYFTDRDGKYQLGTLKESAFDPLSRTCEFMLKEESHHMFVGTTGIDRIVERTVALMIEHDSDDVVAHGGIPLPVIQKYLNFHYSVSLDLFGSETSTNVANYFTAGLKGRWAEERRRDDHRLTSESIMVDAITDGQIGQTEVAALVGLNTDLRREYISDCQNGVNRWNRTLEQAGMTARLHLPHIAFNRKVGAFSGIEATPGGELIAAAEWEAHKGRWLPTDIDKAHVRSLMQPVHERGKIAGWIAPPRHGINDKPFDYTYVHLP</sequence>
<dbReference type="InterPro" id="IPR052703">
    <property type="entry name" value="Aromatic_CoA_ox/epox"/>
</dbReference>
<dbReference type="Proteomes" id="UP001156389">
    <property type="component" value="Unassembled WGS sequence"/>
</dbReference>
<dbReference type="PANTHER" id="PTHR30458:SF0">
    <property type="entry name" value="1,2-PHENYLACETYL-COA EPOXIDASE, SUBUNIT C"/>
    <property type="match status" value="1"/>
</dbReference>
<proteinExistence type="predicted"/>
<reference evidence="1 2" key="1">
    <citation type="submission" date="2021-10" db="EMBL/GenBank/DDBJ databases">
        <title>Streptomyces gossypii sp. nov., isolated from soil collected from cotton field.</title>
        <authorList>
            <person name="Ge X."/>
            <person name="Chen X."/>
            <person name="Liu W."/>
        </authorList>
    </citation>
    <scope>NUCLEOTIDE SEQUENCE [LARGE SCALE GENOMIC DNA]</scope>
    <source>
        <strain evidence="1 2">N2-109</strain>
    </source>
</reference>
<dbReference type="InterPro" id="IPR012348">
    <property type="entry name" value="RNR-like"/>
</dbReference>
<organism evidence="1 2">
    <name type="scientific">Streptomyces gossypii</name>
    <dbReference type="NCBI Taxonomy" id="2883101"/>
    <lineage>
        <taxon>Bacteria</taxon>
        <taxon>Bacillati</taxon>
        <taxon>Actinomycetota</taxon>
        <taxon>Actinomycetes</taxon>
        <taxon>Kitasatosporales</taxon>
        <taxon>Streptomycetaceae</taxon>
        <taxon>Streptomyces</taxon>
    </lineage>
</organism>
<evidence type="ECO:0000313" key="1">
    <source>
        <dbReference type="EMBL" id="MCT2593125.1"/>
    </source>
</evidence>
<dbReference type="PANTHER" id="PTHR30458">
    <property type="entry name" value="PHENYLACETIC ACID DEGRADATION PROTEIN PAA"/>
    <property type="match status" value="1"/>
</dbReference>